<dbReference type="InterPro" id="IPR047127">
    <property type="entry name" value="MutT-like"/>
</dbReference>
<evidence type="ECO:0000313" key="20">
    <source>
        <dbReference type="Proteomes" id="UP001597118"/>
    </source>
</evidence>
<keyword evidence="20" id="KW-1185">Reference proteome</keyword>
<dbReference type="InterPro" id="IPR000086">
    <property type="entry name" value="NUDIX_hydrolase_dom"/>
</dbReference>
<organism evidence="19 20">
    <name type="scientific">Pseudopedobacter beijingensis</name>
    <dbReference type="NCBI Taxonomy" id="1207056"/>
    <lineage>
        <taxon>Bacteria</taxon>
        <taxon>Pseudomonadati</taxon>
        <taxon>Bacteroidota</taxon>
        <taxon>Sphingobacteriia</taxon>
        <taxon>Sphingobacteriales</taxon>
        <taxon>Sphingobacteriaceae</taxon>
        <taxon>Pseudopedobacter</taxon>
    </lineage>
</organism>
<keyword evidence="6" id="KW-0227">DNA damage</keyword>
<evidence type="ECO:0000256" key="11">
    <source>
        <dbReference type="ARBA" id="ARBA00036904"/>
    </source>
</evidence>
<evidence type="ECO:0000256" key="8">
    <source>
        <dbReference type="ARBA" id="ARBA00022842"/>
    </source>
</evidence>
<dbReference type="PROSITE" id="PS00893">
    <property type="entry name" value="NUDIX_BOX"/>
    <property type="match status" value="1"/>
</dbReference>
<evidence type="ECO:0000256" key="14">
    <source>
        <dbReference type="ARBA" id="ARBA00041592"/>
    </source>
</evidence>
<dbReference type="PANTHER" id="PTHR47707">
    <property type="entry name" value="8-OXO-DGTP DIPHOSPHATASE"/>
    <property type="match status" value="1"/>
</dbReference>
<keyword evidence="9" id="KW-0234">DNA repair</keyword>
<sequence length="128" mass="14628">MLQVTCAIIFKENKVLIAQRSKSMKLPLKWEFPGGKIETDETLEEGLKREIMEELNINISVVEALSPVEHHYPDFSLNLYPFVCAYLDGKLVAREHAQVKWESLANLEAYDWAEADVPVVKELLLSNP</sequence>
<accession>A0ABW4IAC4</accession>
<protein>
    <recommendedName>
        <fullName evidence="13">8-oxo-dGTP diphosphatase</fullName>
        <ecNumber evidence="12">3.6.1.55</ecNumber>
    </recommendedName>
    <alternativeName>
        <fullName evidence="16">7,8-dihydro-8-oxoguanine-triphosphatase</fullName>
    </alternativeName>
    <alternativeName>
        <fullName evidence="15">Mutator protein MutT</fullName>
    </alternativeName>
    <alternativeName>
        <fullName evidence="14">dGTP pyrophosphohydrolase</fullName>
    </alternativeName>
</protein>
<dbReference type="InterPro" id="IPR020084">
    <property type="entry name" value="NUDIX_hydrolase_CS"/>
</dbReference>
<reference evidence="20" key="1">
    <citation type="journal article" date="2019" name="Int. J. Syst. Evol. Microbiol.">
        <title>The Global Catalogue of Microorganisms (GCM) 10K type strain sequencing project: providing services to taxonomists for standard genome sequencing and annotation.</title>
        <authorList>
            <consortium name="The Broad Institute Genomics Platform"/>
            <consortium name="The Broad Institute Genome Sequencing Center for Infectious Disease"/>
            <person name="Wu L."/>
            <person name="Ma J."/>
        </authorList>
    </citation>
    <scope>NUCLEOTIDE SEQUENCE [LARGE SCALE GENOMIC DNA]</scope>
    <source>
        <strain evidence="20">CCUG 53762</strain>
    </source>
</reference>
<dbReference type="GO" id="GO:0016787">
    <property type="term" value="F:hydrolase activity"/>
    <property type="evidence" value="ECO:0007669"/>
    <property type="project" value="UniProtKB-KW"/>
</dbReference>
<evidence type="ECO:0000256" key="9">
    <source>
        <dbReference type="ARBA" id="ARBA00023204"/>
    </source>
</evidence>
<evidence type="ECO:0000256" key="15">
    <source>
        <dbReference type="ARBA" id="ARBA00041979"/>
    </source>
</evidence>
<evidence type="ECO:0000256" key="5">
    <source>
        <dbReference type="ARBA" id="ARBA00022723"/>
    </source>
</evidence>
<comment type="caution">
    <text evidence="19">The sequence shown here is derived from an EMBL/GenBank/DDBJ whole genome shotgun (WGS) entry which is preliminary data.</text>
</comment>
<comment type="catalytic activity">
    <reaction evidence="11">
        <text>8-oxo-GTP + H2O = 8-oxo-GMP + diphosphate + H(+)</text>
        <dbReference type="Rhea" id="RHEA:67616"/>
        <dbReference type="ChEBI" id="CHEBI:15377"/>
        <dbReference type="ChEBI" id="CHEBI:15378"/>
        <dbReference type="ChEBI" id="CHEBI:33019"/>
        <dbReference type="ChEBI" id="CHEBI:143553"/>
        <dbReference type="ChEBI" id="CHEBI:145694"/>
    </reaction>
</comment>
<keyword evidence="7 17" id="KW-0378">Hydrolase</keyword>
<dbReference type="PANTHER" id="PTHR47707:SF1">
    <property type="entry name" value="NUDIX HYDROLASE FAMILY PROTEIN"/>
    <property type="match status" value="1"/>
</dbReference>
<dbReference type="Pfam" id="PF00293">
    <property type="entry name" value="NUDIX"/>
    <property type="match status" value="1"/>
</dbReference>
<evidence type="ECO:0000256" key="1">
    <source>
        <dbReference type="ARBA" id="ARBA00001946"/>
    </source>
</evidence>
<evidence type="ECO:0000256" key="6">
    <source>
        <dbReference type="ARBA" id="ARBA00022763"/>
    </source>
</evidence>
<evidence type="ECO:0000256" key="10">
    <source>
        <dbReference type="ARBA" id="ARBA00035861"/>
    </source>
</evidence>
<evidence type="ECO:0000259" key="18">
    <source>
        <dbReference type="PROSITE" id="PS51462"/>
    </source>
</evidence>
<dbReference type="EC" id="3.6.1.55" evidence="12"/>
<evidence type="ECO:0000256" key="16">
    <source>
        <dbReference type="ARBA" id="ARBA00042798"/>
    </source>
</evidence>
<proteinExistence type="inferred from homology"/>
<dbReference type="PROSITE" id="PS51462">
    <property type="entry name" value="NUDIX"/>
    <property type="match status" value="1"/>
</dbReference>
<dbReference type="EMBL" id="JBHUDG010000003">
    <property type="protein sequence ID" value="MFD1628952.1"/>
    <property type="molecule type" value="Genomic_DNA"/>
</dbReference>
<gene>
    <name evidence="19" type="ORF">ACFSAH_03640</name>
</gene>
<dbReference type="SUPFAM" id="SSF55811">
    <property type="entry name" value="Nudix"/>
    <property type="match status" value="1"/>
</dbReference>
<dbReference type="RefSeq" id="WP_379661333.1">
    <property type="nucleotide sequence ID" value="NZ_JBHUDG010000003.1"/>
</dbReference>
<evidence type="ECO:0000256" key="4">
    <source>
        <dbReference type="ARBA" id="ARBA00022705"/>
    </source>
</evidence>
<evidence type="ECO:0000256" key="17">
    <source>
        <dbReference type="RuleBase" id="RU003476"/>
    </source>
</evidence>
<name>A0ABW4IAC4_9SPHI</name>
<evidence type="ECO:0000256" key="2">
    <source>
        <dbReference type="ARBA" id="ARBA00005582"/>
    </source>
</evidence>
<dbReference type="InterPro" id="IPR015797">
    <property type="entry name" value="NUDIX_hydrolase-like_dom_sf"/>
</dbReference>
<evidence type="ECO:0000256" key="13">
    <source>
        <dbReference type="ARBA" id="ARBA00040794"/>
    </source>
</evidence>
<comment type="cofactor">
    <cofactor evidence="1">
        <name>Mg(2+)</name>
        <dbReference type="ChEBI" id="CHEBI:18420"/>
    </cofactor>
</comment>
<evidence type="ECO:0000256" key="3">
    <source>
        <dbReference type="ARBA" id="ARBA00022457"/>
    </source>
</evidence>
<feature type="domain" description="Nudix hydrolase" evidence="18">
    <location>
        <begin position="1"/>
        <end position="125"/>
    </location>
</feature>
<dbReference type="InterPro" id="IPR020476">
    <property type="entry name" value="Nudix_hydrolase"/>
</dbReference>
<keyword evidence="8" id="KW-0460">Magnesium</keyword>
<dbReference type="Gene3D" id="3.90.79.10">
    <property type="entry name" value="Nucleoside Triphosphate Pyrophosphohydrolase"/>
    <property type="match status" value="1"/>
</dbReference>
<dbReference type="CDD" id="cd03425">
    <property type="entry name" value="NUDIX_MutT_NudA_like"/>
    <property type="match status" value="1"/>
</dbReference>
<comment type="catalytic activity">
    <reaction evidence="10">
        <text>8-oxo-dGTP + H2O = 8-oxo-dGMP + diphosphate + H(+)</text>
        <dbReference type="Rhea" id="RHEA:31575"/>
        <dbReference type="ChEBI" id="CHEBI:15377"/>
        <dbReference type="ChEBI" id="CHEBI:15378"/>
        <dbReference type="ChEBI" id="CHEBI:33019"/>
        <dbReference type="ChEBI" id="CHEBI:63224"/>
        <dbReference type="ChEBI" id="CHEBI:77896"/>
        <dbReference type="EC" id="3.6.1.55"/>
    </reaction>
</comment>
<dbReference type="PRINTS" id="PR00502">
    <property type="entry name" value="NUDIXFAMILY"/>
</dbReference>
<keyword evidence="4" id="KW-0235">DNA replication</keyword>
<dbReference type="Proteomes" id="UP001597118">
    <property type="component" value="Unassembled WGS sequence"/>
</dbReference>
<evidence type="ECO:0000256" key="12">
    <source>
        <dbReference type="ARBA" id="ARBA00038905"/>
    </source>
</evidence>
<evidence type="ECO:0000313" key="19">
    <source>
        <dbReference type="EMBL" id="MFD1628952.1"/>
    </source>
</evidence>
<keyword evidence="5" id="KW-0479">Metal-binding</keyword>
<keyword evidence="3" id="KW-0515">Mutator protein</keyword>
<comment type="similarity">
    <text evidence="2 17">Belongs to the Nudix hydrolase family.</text>
</comment>
<evidence type="ECO:0000256" key="7">
    <source>
        <dbReference type="ARBA" id="ARBA00022801"/>
    </source>
</evidence>